<keyword evidence="8" id="KW-0812">Transmembrane</keyword>
<evidence type="ECO:0000313" key="10">
    <source>
        <dbReference type="EMBL" id="MDJ1651512.1"/>
    </source>
</evidence>
<evidence type="ECO:0000256" key="5">
    <source>
        <dbReference type="ARBA" id="ARBA00022777"/>
    </source>
</evidence>
<keyword evidence="2" id="KW-0723">Serine/threonine-protein kinase</keyword>
<evidence type="ECO:0000256" key="8">
    <source>
        <dbReference type="SAM" id="Phobius"/>
    </source>
</evidence>
<evidence type="ECO:0000256" key="1">
    <source>
        <dbReference type="ARBA" id="ARBA00012513"/>
    </source>
</evidence>
<evidence type="ECO:0000259" key="9">
    <source>
        <dbReference type="PROSITE" id="PS50011"/>
    </source>
</evidence>
<comment type="caution">
    <text evidence="10">The sequence shown here is derived from an EMBL/GenBank/DDBJ whole genome shotgun (WGS) entry which is preliminary data.</text>
</comment>
<dbReference type="PROSITE" id="PS00108">
    <property type="entry name" value="PROTEIN_KINASE_ST"/>
    <property type="match status" value="1"/>
</dbReference>
<evidence type="ECO:0000313" key="11">
    <source>
        <dbReference type="Proteomes" id="UP001232750"/>
    </source>
</evidence>
<dbReference type="Gene3D" id="3.30.200.20">
    <property type="entry name" value="Phosphorylase Kinase, domain 1"/>
    <property type="match status" value="2"/>
</dbReference>
<dbReference type="InterPro" id="IPR011009">
    <property type="entry name" value="Kinase-like_dom_sf"/>
</dbReference>
<protein>
    <recommendedName>
        <fullName evidence="1">non-specific serine/threonine protein kinase</fullName>
        <ecNumber evidence="1">2.7.11.1</ecNumber>
    </recommendedName>
</protein>
<evidence type="ECO:0000256" key="7">
    <source>
        <dbReference type="SAM" id="MobiDB-lite"/>
    </source>
</evidence>
<feature type="region of interest" description="Disordered" evidence="7">
    <location>
        <begin position="62"/>
        <end position="86"/>
    </location>
</feature>
<feature type="transmembrane region" description="Helical" evidence="8">
    <location>
        <begin position="488"/>
        <end position="513"/>
    </location>
</feature>
<dbReference type="Gene3D" id="1.10.510.10">
    <property type="entry name" value="Transferase(Phosphotransferase) domain 1"/>
    <property type="match status" value="1"/>
</dbReference>
<keyword evidence="11" id="KW-1185">Reference proteome</keyword>
<evidence type="ECO:0000256" key="2">
    <source>
        <dbReference type="ARBA" id="ARBA00022527"/>
    </source>
</evidence>
<dbReference type="RefSeq" id="WP_283832855.1">
    <property type="nucleotide sequence ID" value="NZ_JASJEU010000022.1"/>
</dbReference>
<dbReference type="CDD" id="cd14014">
    <property type="entry name" value="STKc_PknB_like"/>
    <property type="match status" value="1"/>
</dbReference>
<feature type="transmembrane region" description="Helical" evidence="8">
    <location>
        <begin position="533"/>
        <end position="556"/>
    </location>
</feature>
<sequence length="716" mass="75891">MARNTLILDRYRPIEEAGAGGFGTVVQAWDTRIQRKVAIKIIELNEVDAARAALPGANAVRHPAGTHAHERAEGVAAAGESPVQSTHELPRFEEVDLDEAPPWDEPAAPSDAPPWDEPGAFALPPIPNLTSDRTPTPADDDPFDPFDPYGLAPVRSMAHIPGLDEARTAAMLTDPNIVTVYDFEVGDRTAYLIMEFVEGVTLTRLLRDYSDYLTLDMVAAVFTSVAHALEVAHENQVLHLDIKPDNVLINRQGQVKVTDFGLATLADAGGFGAAGGGTIGYMPLEQMRSESLDARCDEWALASVTYEMLAGQNPFIAPDLDRAETAIEDAELVLPSLCWDELDPAADDVIFYALDPDREQRYDNVTDFAEEMEKFLGDAKRGRRELTVLVGDAQGEGEDEEEEDIAPAPRPPRPPLRERLTPFHAKVAAHLIGALGSAAVAFVALANLPQVGGLDGILGAAGPQTLLFWGLFALITLAGALKSHLGALLAYCALGIVLVAQNAPAAGCVFLAATGTWWYFAGRAGNAAANATFAVPLAGAVGGNQLAPLAAGLFLTPARAFGTTVFSLVVAVILGSFGEGTLLGWGAFTHGFFAGVDVQANLATLLTQPATWCIAVSWLAAAPALAACRLRPSRVLAALGVLLAAALLAAGICAAAWFASSGHTWVPSTPALISTILAILALIIATWLTPPTPREQAWDNYADYADYPDEETAYED</sequence>
<dbReference type="PANTHER" id="PTHR43289:SF6">
    <property type="entry name" value="SERINE_THREONINE-PROTEIN KINASE NEKL-3"/>
    <property type="match status" value="1"/>
</dbReference>
<evidence type="ECO:0000256" key="3">
    <source>
        <dbReference type="ARBA" id="ARBA00022679"/>
    </source>
</evidence>
<keyword evidence="6" id="KW-0067">ATP-binding</keyword>
<reference evidence="10 11" key="1">
    <citation type="submission" date="2023-05" db="EMBL/GenBank/DDBJ databases">
        <title>Gordonibacter KGMB12511T sp. nov., isolated from faeces of healthy Korean.</title>
        <authorList>
            <person name="Kim H.S."/>
            <person name="Kim J.-S."/>
            <person name="Suh M.K."/>
            <person name="Eom M.K."/>
            <person name="Do H.E."/>
            <person name="Lee J.-S."/>
        </authorList>
    </citation>
    <scope>NUCLEOTIDE SEQUENCE [LARGE SCALE GENOMIC DNA]</scope>
    <source>
        <strain evidence="10 11">KGMB12511</strain>
    </source>
</reference>
<keyword evidence="8" id="KW-1133">Transmembrane helix</keyword>
<dbReference type="Proteomes" id="UP001232750">
    <property type="component" value="Unassembled WGS sequence"/>
</dbReference>
<keyword evidence="5 10" id="KW-0418">Kinase</keyword>
<dbReference type="GO" id="GO:0004674">
    <property type="term" value="F:protein serine/threonine kinase activity"/>
    <property type="evidence" value="ECO:0007669"/>
    <property type="project" value="UniProtKB-EC"/>
</dbReference>
<keyword evidence="4" id="KW-0547">Nucleotide-binding</keyword>
<feature type="compositionally biased region" description="Acidic residues" evidence="7">
    <location>
        <begin position="395"/>
        <end position="405"/>
    </location>
</feature>
<feature type="domain" description="Protein kinase" evidence="9">
    <location>
        <begin position="11"/>
        <end position="376"/>
    </location>
</feature>
<gene>
    <name evidence="10" type="ORF">QNJ86_11930</name>
</gene>
<dbReference type="InterPro" id="IPR008271">
    <property type="entry name" value="Ser/Thr_kinase_AS"/>
</dbReference>
<dbReference type="EC" id="2.7.11.1" evidence="1"/>
<feature type="transmembrane region" description="Helical" evidence="8">
    <location>
        <begin position="568"/>
        <end position="589"/>
    </location>
</feature>
<dbReference type="PANTHER" id="PTHR43289">
    <property type="entry name" value="MITOGEN-ACTIVATED PROTEIN KINASE KINASE KINASE 20-RELATED"/>
    <property type="match status" value="1"/>
</dbReference>
<feature type="transmembrane region" description="Helical" evidence="8">
    <location>
        <begin position="609"/>
        <end position="628"/>
    </location>
</feature>
<dbReference type="InterPro" id="IPR000719">
    <property type="entry name" value="Prot_kinase_dom"/>
</dbReference>
<proteinExistence type="predicted"/>
<feature type="transmembrane region" description="Helical" evidence="8">
    <location>
        <begin position="671"/>
        <end position="688"/>
    </location>
</feature>
<feature type="transmembrane region" description="Helical" evidence="8">
    <location>
        <begin position="427"/>
        <end position="448"/>
    </location>
</feature>
<accession>A0ABT7DQL6</accession>
<dbReference type="SMART" id="SM00220">
    <property type="entry name" value="S_TKc"/>
    <property type="match status" value="1"/>
</dbReference>
<feature type="region of interest" description="Disordered" evidence="7">
    <location>
        <begin position="390"/>
        <end position="417"/>
    </location>
</feature>
<evidence type="ECO:0000256" key="6">
    <source>
        <dbReference type="ARBA" id="ARBA00022840"/>
    </source>
</evidence>
<dbReference type="Pfam" id="PF00069">
    <property type="entry name" value="Pkinase"/>
    <property type="match status" value="1"/>
</dbReference>
<evidence type="ECO:0000256" key="4">
    <source>
        <dbReference type="ARBA" id="ARBA00022741"/>
    </source>
</evidence>
<dbReference type="PROSITE" id="PS50011">
    <property type="entry name" value="PROTEIN_KINASE_DOM"/>
    <property type="match status" value="1"/>
</dbReference>
<keyword evidence="3 10" id="KW-0808">Transferase</keyword>
<dbReference type="EMBL" id="JASJEU010000022">
    <property type="protein sequence ID" value="MDJ1651512.1"/>
    <property type="molecule type" value="Genomic_DNA"/>
</dbReference>
<name>A0ABT7DQL6_9ACTN</name>
<keyword evidence="8" id="KW-0472">Membrane</keyword>
<feature type="transmembrane region" description="Helical" evidence="8">
    <location>
        <begin position="460"/>
        <end position="481"/>
    </location>
</feature>
<organism evidence="10 11">
    <name type="scientific">Gordonibacter faecis</name>
    <dbReference type="NCBI Taxonomy" id="3047475"/>
    <lineage>
        <taxon>Bacteria</taxon>
        <taxon>Bacillati</taxon>
        <taxon>Actinomycetota</taxon>
        <taxon>Coriobacteriia</taxon>
        <taxon>Eggerthellales</taxon>
        <taxon>Eggerthellaceae</taxon>
        <taxon>Gordonibacter</taxon>
    </lineage>
</organism>
<feature type="transmembrane region" description="Helical" evidence="8">
    <location>
        <begin position="635"/>
        <end position="659"/>
    </location>
</feature>
<dbReference type="SUPFAM" id="SSF56112">
    <property type="entry name" value="Protein kinase-like (PK-like)"/>
    <property type="match status" value="1"/>
</dbReference>